<proteinExistence type="predicted"/>
<dbReference type="Pfam" id="PF01527">
    <property type="entry name" value="HTH_Tnp_1"/>
    <property type="match status" value="1"/>
</dbReference>
<dbReference type="InterPro" id="IPR009057">
    <property type="entry name" value="Homeodomain-like_sf"/>
</dbReference>
<dbReference type="GO" id="GO:0006313">
    <property type="term" value="P:DNA transposition"/>
    <property type="evidence" value="ECO:0007669"/>
    <property type="project" value="InterPro"/>
</dbReference>
<evidence type="ECO:0000256" key="1">
    <source>
        <dbReference type="SAM" id="MobiDB-lite"/>
    </source>
</evidence>
<reference evidence="2 3" key="1">
    <citation type="submission" date="2017-01" db="EMBL/GenBank/DDBJ databases">
        <authorList>
            <person name="Mah S.A."/>
            <person name="Swanson W.J."/>
            <person name="Moy G.W."/>
            <person name="Vacquier V.D."/>
        </authorList>
    </citation>
    <scope>NUCLEOTIDE SEQUENCE [LARGE SCALE GENOMIC DNA]</scope>
    <source>
        <strain evidence="2 3">DCY110</strain>
    </source>
</reference>
<feature type="region of interest" description="Disordered" evidence="1">
    <location>
        <begin position="70"/>
        <end position="95"/>
    </location>
</feature>
<dbReference type="InterPro" id="IPR002514">
    <property type="entry name" value="Transposase_8"/>
</dbReference>
<sequence>MHVTIVHTMLKDSDIARYAARRTHRTYAPAFKAELVAACLQPGTSIAALASSHGMNANVLHRWLKEHERTGCHQPIAPTPSPSMPEFSKRTAIPS</sequence>
<keyword evidence="3" id="KW-1185">Reference proteome</keyword>
<dbReference type="AlphaFoldDB" id="A0A1P8JQF1"/>
<name>A0A1P8JQF1_9BURK</name>
<dbReference type="SUPFAM" id="SSF46689">
    <property type="entry name" value="Homeodomain-like"/>
    <property type="match status" value="1"/>
</dbReference>
<dbReference type="KEGG" id="rhy:RD110_01125"/>
<organism evidence="2 3">
    <name type="scientific">Rhodoferax koreensis</name>
    <dbReference type="NCBI Taxonomy" id="1842727"/>
    <lineage>
        <taxon>Bacteria</taxon>
        <taxon>Pseudomonadati</taxon>
        <taxon>Pseudomonadota</taxon>
        <taxon>Betaproteobacteria</taxon>
        <taxon>Burkholderiales</taxon>
        <taxon>Comamonadaceae</taxon>
        <taxon>Rhodoferax</taxon>
    </lineage>
</organism>
<evidence type="ECO:0000313" key="3">
    <source>
        <dbReference type="Proteomes" id="UP000186609"/>
    </source>
</evidence>
<protein>
    <recommendedName>
        <fullName evidence="4">Transposase</fullName>
    </recommendedName>
</protein>
<dbReference type="EMBL" id="CP019236">
    <property type="protein sequence ID" value="APW35982.1"/>
    <property type="molecule type" value="Genomic_DNA"/>
</dbReference>
<dbReference type="STRING" id="1842727.RD110_01125"/>
<evidence type="ECO:0008006" key="4">
    <source>
        <dbReference type="Google" id="ProtNLM"/>
    </source>
</evidence>
<dbReference type="Proteomes" id="UP000186609">
    <property type="component" value="Chromosome"/>
</dbReference>
<accession>A0A1P8JQF1</accession>
<dbReference type="GO" id="GO:0004803">
    <property type="term" value="F:transposase activity"/>
    <property type="evidence" value="ECO:0007669"/>
    <property type="project" value="InterPro"/>
</dbReference>
<evidence type="ECO:0000313" key="2">
    <source>
        <dbReference type="EMBL" id="APW35982.1"/>
    </source>
</evidence>
<gene>
    <name evidence="2" type="ORF">RD110_01125</name>
</gene>
<dbReference type="GO" id="GO:0003677">
    <property type="term" value="F:DNA binding"/>
    <property type="evidence" value="ECO:0007669"/>
    <property type="project" value="InterPro"/>
</dbReference>